<dbReference type="InterPro" id="IPR016181">
    <property type="entry name" value="Acyl_CoA_acyltransferase"/>
</dbReference>
<reference evidence="3" key="1">
    <citation type="journal article" date="2019" name="Int. J. Syst. Evol. Microbiol.">
        <title>The Global Catalogue of Microorganisms (GCM) 10K type strain sequencing project: providing services to taxonomists for standard genome sequencing and annotation.</title>
        <authorList>
            <consortium name="The Broad Institute Genomics Platform"/>
            <consortium name="The Broad Institute Genome Sequencing Center for Infectious Disease"/>
            <person name="Wu L."/>
            <person name="Ma J."/>
        </authorList>
    </citation>
    <scope>NUCLEOTIDE SEQUENCE [LARGE SCALE GENOMIC DNA]</scope>
    <source>
        <strain evidence="3">CGMCC 1.19062</strain>
    </source>
</reference>
<name>A0ABW5DW31_9PROT</name>
<feature type="domain" description="N-acetyltransferase" evidence="1">
    <location>
        <begin position="5"/>
        <end position="164"/>
    </location>
</feature>
<proteinExistence type="predicted"/>
<comment type="caution">
    <text evidence="2">The sequence shown here is derived from an EMBL/GenBank/DDBJ whole genome shotgun (WGS) entry which is preliminary data.</text>
</comment>
<dbReference type="SUPFAM" id="SSF55729">
    <property type="entry name" value="Acyl-CoA N-acyltransferases (Nat)"/>
    <property type="match status" value="1"/>
</dbReference>
<keyword evidence="2" id="KW-0808">Transferase</keyword>
<accession>A0ABW5DW31</accession>
<dbReference type="PROSITE" id="PS51186">
    <property type="entry name" value="GNAT"/>
    <property type="match status" value="1"/>
</dbReference>
<keyword evidence="2" id="KW-0012">Acyltransferase</keyword>
<sequence length="164" mass="17942">MPSDLHVRLAVPSDAPALTRLINPIIKAGGTTAIEEILSDADLSDYFIAGSEVLFCHLVEAEGEVVGFQALCRDSDLPATWGDIATFARLEHKIPGVGTALFSRTIQAARDQRLTALNAQIRADNVPGLAYYTKMGFVTYRTLEAVPLRDGRPVDRILKRYDLT</sequence>
<evidence type="ECO:0000259" key="1">
    <source>
        <dbReference type="PROSITE" id="PS51186"/>
    </source>
</evidence>
<keyword evidence="3" id="KW-1185">Reference proteome</keyword>
<evidence type="ECO:0000313" key="3">
    <source>
        <dbReference type="Proteomes" id="UP001597295"/>
    </source>
</evidence>
<protein>
    <submittedName>
        <fullName evidence="2">GNAT family N-acetyltransferase</fullName>
        <ecNumber evidence="2">2.3.-.-</ecNumber>
    </submittedName>
</protein>
<dbReference type="CDD" id="cd04301">
    <property type="entry name" value="NAT_SF"/>
    <property type="match status" value="1"/>
</dbReference>
<dbReference type="Pfam" id="PF00583">
    <property type="entry name" value="Acetyltransf_1"/>
    <property type="match status" value="1"/>
</dbReference>
<dbReference type="EC" id="2.3.-.-" evidence="2"/>
<dbReference type="Proteomes" id="UP001597295">
    <property type="component" value="Unassembled WGS sequence"/>
</dbReference>
<gene>
    <name evidence="2" type="ORF">ACFSM5_17470</name>
</gene>
<dbReference type="GO" id="GO:0016746">
    <property type="term" value="F:acyltransferase activity"/>
    <property type="evidence" value="ECO:0007669"/>
    <property type="project" value="UniProtKB-KW"/>
</dbReference>
<dbReference type="Gene3D" id="3.40.630.30">
    <property type="match status" value="1"/>
</dbReference>
<dbReference type="RefSeq" id="WP_379877811.1">
    <property type="nucleotide sequence ID" value="NZ_JBHUIP010000014.1"/>
</dbReference>
<evidence type="ECO:0000313" key="2">
    <source>
        <dbReference type="EMBL" id="MFD2264699.1"/>
    </source>
</evidence>
<organism evidence="2 3">
    <name type="scientific">Lacibacterium aquatile</name>
    <dbReference type="NCBI Taxonomy" id="1168082"/>
    <lineage>
        <taxon>Bacteria</taxon>
        <taxon>Pseudomonadati</taxon>
        <taxon>Pseudomonadota</taxon>
        <taxon>Alphaproteobacteria</taxon>
        <taxon>Rhodospirillales</taxon>
        <taxon>Rhodospirillaceae</taxon>
    </lineage>
</organism>
<dbReference type="EMBL" id="JBHUIP010000014">
    <property type="protein sequence ID" value="MFD2264699.1"/>
    <property type="molecule type" value="Genomic_DNA"/>
</dbReference>
<dbReference type="InterPro" id="IPR000182">
    <property type="entry name" value="GNAT_dom"/>
</dbReference>